<evidence type="ECO:0000259" key="6">
    <source>
        <dbReference type="Pfam" id="PF01957"/>
    </source>
</evidence>
<dbReference type="InterPro" id="IPR002810">
    <property type="entry name" value="NfeD-like_C"/>
</dbReference>
<feature type="transmembrane region" description="Helical" evidence="5">
    <location>
        <begin position="6"/>
        <end position="27"/>
    </location>
</feature>
<gene>
    <name evidence="7" type="ORF">HMPREF0971_01005</name>
</gene>
<dbReference type="InterPro" id="IPR012340">
    <property type="entry name" value="NA-bd_OB-fold"/>
</dbReference>
<dbReference type="InterPro" id="IPR052165">
    <property type="entry name" value="Membrane_assoc_protease"/>
</dbReference>
<evidence type="ECO:0000256" key="4">
    <source>
        <dbReference type="ARBA" id="ARBA00023136"/>
    </source>
</evidence>
<dbReference type="AlphaFoldDB" id="D1QPW0"/>
<accession>D1QPW0</accession>
<dbReference type="HOGENOM" id="CLU_116732_2_0_10"/>
<keyword evidence="3 5" id="KW-1133">Transmembrane helix</keyword>
<comment type="subcellular location">
    <subcellularLocation>
        <location evidence="1">Membrane</location>
        <topology evidence="1">Multi-pass membrane protein</topology>
    </subcellularLocation>
</comment>
<evidence type="ECO:0000256" key="2">
    <source>
        <dbReference type="ARBA" id="ARBA00022692"/>
    </source>
</evidence>
<sequence length="152" mass="16703">MIMTMIDYIVGNLWIMWAVIMLGCLILELSSGDFFITCLAIGALVAIGASFVFPFWAQILIWAVCSILSIWLIRPKQLRRLHAAGEERLSNADALIGRVGTVIEPILAGESGYVKVDGDEWKAVSNVPETIEKGSKVEIIARDSIIVTVKLI</sequence>
<dbReference type="PANTHER" id="PTHR33507">
    <property type="entry name" value="INNER MEMBRANE PROTEIN YBBJ"/>
    <property type="match status" value="1"/>
</dbReference>
<dbReference type="Gene3D" id="2.40.50.140">
    <property type="entry name" value="Nucleic acid-binding proteins"/>
    <property type="match status" value="1"/>
</dbReference>
<proteinExistence type="predicted"/>
<dbReference type="EMBL" id="ACUZ02000018">
    <property type="protein sequence ID" value="EFB32680.1"/>
    <property type="molecule type" value="Genomic_DNA"/>
</dbReference>
<evidence type="ECO:0000256" key="3">
    <source>
        <dbReference type="ARBA" id="ARBA00022989"/>
    </source>
</evidence>
<comment type="caution">
    <text evidence="7">The sequence shown here is derived from an EMBL/GenBank/DDBJ whole genome shotgun (WGS) entry which is preliminary data.</text>
</comment>
<dbReference type="Proteomes" id="UP000004079">
    <property type="component" value="Unassembled WGS sequence"/>
</dbReference>
<evidence type="ECO:0000313" key="8">
    <source>
        <dbReference type="Proteomes" id="UP000004079"/>
    </source>
</evidence>
<evidence type="ECO:0000313" key="7">
    <source>
        <dbReference type="EMBL" id="EFB32680.1"/>
    </source>
</evidence>
<keyword evidence="4 5" id="KW-0472">Membrane</keyword>
<keyword evidence="2 5" id="KW-0812">Transmembrane</keyword>
<name>D1QPW0_9BACT</name>
<feature type="transmembrane region" description="Helical" evidence="5">
    <location>
        <begin position="59"/>
        <end position="74"/>
    </location>
</feature>
<dbReference type="PANTHER" id="PTHR33507:SF3">
    <property type="entry name" value="INNER MEMBRANE PROTEIN YBBJ"/>
    <property type="match status" value="1"/>
</dbReference>
<dbReference type="STRING" id="649760.HMPREF0971_01005"/>
<feature type="domain" description="NfeD-like C-terminal" evidence="6">
    <location>
        <begin position="92"/>
        <end position="150"/>
    </location>
</feature>
<organism evidence="7 8">
    <name type="scientific">Segatella oris F0302</name>
    <dbReference type="NCBI Taxonomy" id="649760"/>
    <lineage>
        <taxon>Bacteria</taxon>
        <taxon>Pseudomonadati</taxon>
        <taxon>Bacteroidota</taxon>
        <taxon>Bacteroidia</taxon>
        <taxon>Bacteroidales</taxon>
        <taxon>Prevotellaceae</taxon>
        <taxon>Segatella</taxon>
    </lineage>
</organism>
<evidence type="ECO:0000256" key="1">
    <source>
        <dbReference type="ARBA" id="ARBA00004141"/>
    </source>
</evidence>
<evidence type="ECO:0000256" key="5">
    <source>
        <dbReference type="SAM" id="Phobius"/>
    </source>
</evidence>
<dbReference type="GO" id="GO:0005886">
    <property type="term" value="C:plasma membrane"/>
    <property type="evidence" value="ECO:0007669"/>
    <property type="project" value="TreeGrafter"/>
</dbReference>
<reference evidence="7 8" key="1">
    <citation type="submission" date="2009-11" db="EMBL/GenBank/DDBJ databases">
        <authorList>
            <person name="Weinstock G."/>
            <person name="Sodergren E."/>
            <person name="Clifton S."/>
            <person name="Fulton L."/>
            <person name="Fulton B."/>
            <person name="Courtney L."/>
            <person name="Fronick C."/>
            <person name="Harrison M."/>
            <person name="Strong C."/>
            <person name="Farmer C."/>
            <person name="Delahaunty K."/>
            <person name="Markovic C."/>
            <person name="Hall O."/>
            <person name="Minx P."/>
            <person name="Tomlinson C."/>
            <person name="Mitreva M."/>
            <person name="Nelson J."/>
            <person name="Hou S."/>
            <person name="Wollam A."/>
            <person name="Pepin K.H."/>
            <person name="Johnson M."/>
            <person name="Bhonagiri V."/>
            <person name="Nash W.E."/>
            <person name="Warren W."/>
            <person name="Chinwalla A."/>
            <person name="Mardis E.R."/>
            <person name="Wilson R.K."/>
        </authorList>
    </citation>
    <scope>NUCLEOTIDE SEQUENCE [LARGE SCALE GENOMIC DNA]</scope>
    <source>
        <strain evidence="7 8">F0302</strain>
    </source>
</reference>
<dbReference type="SUPFAM" id="SSF141322">
    <property type="entry name" value="NfeD domain-like"/>
    <property type="match status" value="1"/>
</dbReference>
<protein>
    <submittedName>
        <fullName evidence="7">Nodulation efficiency protein D</fullName>
    </submittedName>
</protein>
<dbReference type="Pfam" id="PF01957">
    <property type="entry name" value="NfeD"/>
    <property type="match status" value="1"/>
</dbReference>